<dbReference type="RefSeq" id="WP_248824319.1">
    <property type="nucleotide sequence ID" value="NZ_JALKFT010000007.1"/>
</dbReference>
<sequence>MRRVLIVGVSGSGKSTLARRLAATLSVPHIELDELRHGPGWVPRPTFVDDVDAATAAPTWVVDGNYSAVQDLIWARADTVVWLDPPRWLAQWQLLRRTAGRLLLRRRLWNGNRERWRDLPRADHPIRWSWRRHPIYRQRYGERFAAPGPGQTYVRLRRRHEIEVWAAGSTPLPAGRAPSRWTFPLERRRR</sequence>
<dbReference type="Gene3D" id="3.40.50.300">
    <property type="entry name" value="P-loop containing nucleotide triphosphate hydrolases"/>
    <property type="match status" value="1"/>
</dbReference>
<dbReference type="EMBL" id="JALKFT010000007">
    <property type="protein sequence ID" value="MCK9875937.1"/>
    <property type="molecule type" value="Genomic_DNA"/>
</dbReference>
<dbReference type="InterPro" id="IPR027417">
    <property type="entry name" value="P-loop_NTPase"/>
</dbReference>
<reference evidence="1 2" key="1">
    <citation type="submission" date="2022-04" db="EMBL/GenBank/DDBJ databases">
        <title>Genome diversity in the genus Frankia.</title>
        <authorList>
            <person name="Carlos-Shanley C."/>
            <person name="Hahn D."/>
        </authorList>
    </citation>
    <scope>NUCLEOTIDE SEQUENCE [LARGE SCALE GENOMIC DNA]</scope>
    <source>
        <strain evidence="1 2">Ag45/Mut15</strain>
    </source>
</reference>
<dbReference type="Pfam" id="PF13671">
    <property type="entry name" value="AAA_33"/>
    <property type="match status" value="1"/>
</dbReference>
<dbReference type="PANTHER" id="PTHR37816:SF1">
    <property type="entry name" value="TOXIN"/>
    <property type="match status" value="1"/>
</dbReference>
<protein>
    <submittedName>
        <fullName evidence="1">AAA family ATPase</fullName>
    </submittedName>
</protein>
<organism evidence="1 2">
    <name type="scientific">Frankia umida</name>
    <dbReference type="NCBI Taxonomy" id="573489"/>
    <lineage>
        <taxon>Bacteria</taxon>
        <taxon>Bacillati</taxon>
        <taxon>Actinomycetota</taxon>
        <taxon>Actinomycetes</taxon>
        <taxon>Frankiales</taxon>
        <taxon>Frankiaceae</taxon>
        <taxon>Frankia</taxon>
    </lineage>
</organism>
<dbReference type="SUPFAM" id="SSF52540">
    <property type="entry name" value="P-loop containing nucleoside triphosphate hydrolases"/>
    <property type="match status" value="1"/>
</dbReference>
<dbReference type="InterPro" id="IPR052922">
    <property type="entry name" value="Cytidylate_Kinase-2"/>
</dbReference>
<gene>
    <name evidence="1" type="ORF">MXD59_09140</name>
</gene>
<accession>A0ABT0JXK2</accession>
<evidence type="ECO:0000313" key="2">
    <source>
        <dbReference type="Proteomes" id="UP001201873"/>
    </source>
</evidence>
<keyword evidence="2" id="KW-1185">Reference proteome</keyword>
<dbReference type="PANTHER" id="PTHR37816">
    <property type="entry name" value="YALI0E33011P"/>
    <property type="match status" value="1"/>
</dbReference>
<proteinExistence type="predicted"/>
<name>A0ABT0JXK2_9ACTN</name>
<dbReference type="Proteomes" id="UP001201873">
    <property type="component" value="Unassembled WGS sequence"/>
</dbReference>
<evidence type="ECO:0000313" key="1">
    <source>
        <dbReference type="EMBL" id="MCK9875937.1"/>
    </source>
</evidence>
<comment type="caution">
    <text evidence="1">The sequence shown here is derived from an EMBL/GenBank/DDBJ whole genome shotgun (WGS) entry which is preliminary data.</text>
</comment>